<dbReference type="UniPathway" id="UPA00109">
    <property type="reaction ID" value="UER00186"/>
</dbReference>
<comment type="caution">
    <text evidence="7">The sequence shown here is derived from an EMBL/GenBank/DDBJ whole genome shotgun (WGS) entry which is preliminary data.</text>
</comment>
<comment type="pathway">
    <text evidence="4">Carbohydrate degradation; glycolysis; pyruvate from D-glyceraldehyde 3-phosphate: step 3/5.</text>
</comment>
<reference evidence="7 8" key="1">
    <citation type="journal article" date="2016" name="Nat. Commun.">
        <title>Thousands of microbial genomes shed light on interconnected biogeochemical processes in an aquifer system.</title>
        <authorList>
            <person name="Anantharaman K."/>
            <person name="Brown C.T."/>
            <person name="Hug L.A."/>
            <person name="Sharon I."/>
            <person name="Castelle C.J."/>
            <person name="Probst A.J."/>
            <person name="Thomas B.C."/>
            <person name="Singh A."/>
            <person name="Wilkins M.J."/>
            <person name="Karaoz U."/>
            <person name="Brodie E.L."/>
            <person name="Williams K.H."/>
            <person name="Hubbard S.S."/>
            <person name="Banfield J.F."/>
        </authorList>
    </citation>
    <scope>NUCLEOTIDE SEQUENCE [LARGE SCALE GENOMIC DNA]</scope>
</reference>
<evidence type="ECO:0000313" key="7">
    <source>
        <dbReference type="EMBL" id="OGZ65322.1"/>
    </source>
</evidence>
<dbReference type="GO" id="GO:0004619">
    <property type="term" value="F:phosphoglycerate mutase activity"/>
    <property type="evidence" value="ECO:0007669"/>
    <property type="project" value="UniProtKB-UniRule"/>
</dbReference>
<dbReference type="Pfam" id="PF00300">
    <property type="entry name" value="His_Phos_1"/>
    <property type="match status" value="2"/>
</dbReference>
<feature type="binding site" evidence="4 6">
    <location>
        <position position="60"/>
    </location>
    <ligand>
        <name>substrate</name>
    </ligand>
</feature>
<organism evidence="7 8">
    <name type="scientific">Candidatus Staskawiczbacteria bacterium RIFCSPHIGHO2_02_FULL_33_16</name>
    <dbReference type="NCBI Taxonomy" id="1802204"/>
    <lineage>
        <taxon>Bacteria</taxon>
        <taxon>Candidatus Staskawicziibacteriota</taxon>
    </lineage>
</organism>
<evidence type="ECO:0000256" key="4">
    <source>
        <dbReference type="HAMAP-Rule" id="MF_01039"/>
    </source>
</evidence>
<feature type="binding site" evidence="4 6">
    <location>
        <begin position="138"/>
        <end position="139"/>
    </location>
    <ligand>
        <name>substrate</name>
    </ligand>
</feature>
<keyword evidence="3 4" id="KW-0413">Isomerase</keyword>
<dbReference type="GO" id="GO:0006096">
    <property type="term" value="P:glycolytic process"/>
    <property type="evidence" value="ECO:0007669"/>
    <property type="project" value="UniProtKB-UniRule"/>
</dbReference>
<keyword evidence="2 4" id="KW-0324">Glycolysis</keyword>
<comment type="caution">
    <text evidence="4">Lacks conserved residue(s) required for the propagation of feature annotation.</text>
</comment>
<evidence type="ECO:0000256" key="5">
    <source>
        <dbReference type="PIRSR" id="PIRSR613078-1"/>
    </source>
</evidence>
<dbReference type="PIRSF" id="PIRSF000709">
    <property type="entry name" value="6PFK_2-Ptase"/>
    <property type="match status" value="1"/>
</dbReference>
<dbReference type="InterPro" id="IPR029033">
    <property type="entry name" value="His_PPase_superfam"/>
</dbReference>
<evidence type="ECO:0000313" key="8">
    <source>
        <dbReference type="Proteomes" id="UP000179183"/>
    </source>
</evidence>
<evidence type="ECO:0000256" key="3">
    <source>
        <dbReference type="ARBA" id="ARBA00023235"/>
    </source>
</evidence>
<accession>A0A1G2HS13</accession>
<dbReference type="PANTHER" id="PTHR11931">
    <property type="entry name" value="PHOSPHOGLYCERATE MUTASE"/>
    <property type="match status" value="1"/>
</dbReference>
<dbReference type="SUPFAM" id="SSF53254">
    <property type="entry name" value="Phosphoglycerate mutase-like"/>
    <property type="match status" value="1"/>
</dbReference>
<dbReference type="Gene3D" id="3.40.50.1240">
    <property type="entry name" value="Phosphoglycerate mutase-like"/>
    <property type="match status" value="1"/>
</dbReference>
<gene>
    <name evidence="4" type="primary">gpmA</name>
    <name evidence="7" type="ORF">A3D34_01875</name>
</gene>
<comment type="catalytic activity">
    <reaction evidence="4">
        <text>(2R)-2-phosphoglycerate = (2R)-3-phosphoglycerate</text>
        <dbReference type="Rhea" id="RHEA:15901"/>
        <dbReference type="ChEBI" id="CHEBI:58272"/>
        <dbReference type="ChEBI" id="CHEBI:58289"/>
        <dbReference type="EC" id="5.4.2.11"/>
    </reaction>
</comment>
<name>A0A1G2HS13_9BACT</name>
<dbReference type="InterPro" id="IPR005952">
    <property type="entry name" value="Phosphogly_mut1"/>
</dbReference>
<evidence type="ECO:0000256" key="1">
    <source>
        <dbReference type="ARBA" id="ARBA00006717"/>
    </source>
</evidence>
<dbReference type="AlphaFoldDB" id="A0A1G2HS13"/>
<feature type="active site" description="Tele-phosphohistidine intermediate" evidence="4 5">
    <location>
        <position position="9"/>
    </location>
</feature>
<dbReference type="GO" id="GO:0006094">
    <property type="term" value="P:gluconeogenesis"/>
    <property type="evidence" value="ECO:0007669"/>
    <property type="project" value="UniProtKB-UniRule"/>
</dbReference>
<proteinExistence type="inferred from homology"/>
<dbReference type="InterPro" id="IPR013078">
    <property type="entry name" value="His_Pase_superF_clade-1"/>
</dbReference>
<evidence type="ECO:0000256" key="6">
    <source>
        <dbReference type="PIRSR" id="PIRSR613078-2"/>
    </source>
</evidence>
<dbReference type="EMBL" id="MHOQ01000046">
    <property type="protein sequence ID" value="OGZ65322.1"/>
    <property type="molecule type" value="Genomic_DNA"/>
</dbReference>
<protein>
    <recommendedName>
        <fullName evidence="4">2,3-bisphosphoglycerate-dependent phosphoglycerate mutase</fullName>
        <shortName evidence="4">BPG-dependent PGAM</shortName>
        <shortName evidence="4">PGAM</shortName>
        <shortName evidence="4">Phosphoglyceromutase</shortName>
        <shortName evidence="4">dPGM</shortName>
        <ecNumber evidence="4">5.4.2.11</ecNumber>
    </recommendedName>
</protein>
<dbReference type="Proteomes" id="UP000179183">
    <property type="component" value="Unassembled WGS sequence"/>
</dbReference>
<dbReference type="CDD" id="cd07067">
    <property type="entry name" value="HP_PGM_like"/>
    <property type="match status" value="1"/>
</dbReference>
<evidence type="ECO:0000256" key="2">
    <source>
        <dbReference type="ARBA" id="ARBA00023152"/>
    </source>
</evidence>
<keyword evidence="4" id="KW-0312">Gluconeogenesis</keyword>
<feature type="binding site" evidence="6">
    <location>
        <begin position="8"/>
        <end position="15"/>
    </location>
    <ligand>
        <name>substrate</name>
    </ligand>
</feature>
<sequence length="223" mass="26163">MAKLYLLRHSKSQWNKDNRFAGWTDNPLSDEGKKQAKEIAQTLDLQNLPIDTIYSNALIRCQETILRMYDMVEGKYPFFVHLDGGKMQKWGNFNALDKNTVPVFVSEKLNERYYGKIQGLNKDEVKKQYGEELVQRWRRGFFDKPPGGESMQDTYKRTLPFFKKYIEKDLKDNKNILVVASHNSLRAIVKYIENISDEDIANLELPFGSLIEYEFNGKLYLKK</sequence>
<feature type="active site" description="Proton donor/acceptor" evidence="4 5">
    <location>
        <position position="111"/>
    </location>
</feature>
<comment type="similarity">
    <text evidence="1 4">Belongs to the phosphoglycerate mutase family. BPG-dependent PGAM subfamily.</text>
</comment>
<feature type="binding site" evidence="4 6">
    <location>
        <begin position="111"/>
        <end position="114"/>
    </location>
    <ligand>
        <name>substrate</name>
    </ligand>
</feature>
<comment type="function">
    <text evidence="4">Catalyzes the interconversion of 2-phosphoglycerate and 3-phosphoglycerate.</text>
</comment>
<dbReference type="SMART" id="SM00855">
    <property type="entry name" value="PGAM"/>
    <property type="match status" value="1"/>
</dbReference>
<dbReference type="EC" id="5.4.2.11" evidence="4"/>
<feature type="binding site" evidence="4 6">
    <location>
        <position position="122"/>
    </location>
    <ligand>
        <name>substrate</name>
    </ligand>
</feature>
<dbReference type="HAMAP" id="MF_01039">
    <property type="entry name" value="PGAM_GpmA"/>
    <property type="match status" value="1"/>
</dbReference>